<feature type="signal peptide" evidence="1">
    <location>
        <begin position="1"/>
        <end position="18"/>
    </location>
</feature>
<organism evidence="2">
    <name type="scientific">uncultured Thiotrichaceae bacterium</name>
    <dbReference type="NCBI Taxonomy" id="298394"/>
    <lineage>
        <taxon>Bacteria</taxon>
        <taxon>Pseudomonadati</taxon>
        <taxon>Pseudomonadota</taxon>
        <taxon>Gammaproteobacteria</taxon>
        <taxon>Thiotrichales</taxon>
        <taxon>Thiotrichaceae</taxon>
        <taxon>environmental samples</taxon>
    </lineage>
</organism>
<evidence type="ECO:0000313" key="2">
    <source>
        <dbReference type="EMBL" id="CAA6810557.1"/>
    </source>
</evidence>
<dbReference type="InterPro" id="IPR010352">
    <property type="entry name" value="DUF945"/>
</dbReference>
<accession>A0A6S6T1K7</accession>
<evidence type="ECO:0000256" key="1">
    <source>
        <dbReference type="SAM" id="SignalP"/>
    </source>
</evidence>
<sequence>MKKIMTIAVLLGIAGAAAAPYIIGSQIESVTQEQTDISDQQLKQAVKTSPYLKDASFTLESYEKGYASSVAKSLLKIETIVPTDGGEPLVIEVPITSEISHGPYLGESGFGLAKVISRPDIEKMELSEAIKADTFTILDVIDFSGNLDESVTVKPVTFDDDSGTVIEIEGMQVNVATTLANRLDFDGTIEIKGLKATNKDKGEHVFQLQPFGIDVESTGDSETASGDYKLKVGKIDVVGGEDFTASIQSIGANGTYKTVQGISMALGEHEMTLANLEFNSPASLPAPVTIPELKFKSLAEEGESNTVNFAANYHATFDDSLAAVIPLPVSVKTADIDVKINSLPISALEAYMELVQKLSDPNQVEVATSGIEEQLPEILSTIINQAASLVASVKVDTEDGNLNGDLDVAFTSDKKLTKDDVMGLMMSGEDPSVFLSLLAGKGSLYLDKGVTDKAEMTPMVQMMGAPFVKLEGDAFTSELLIKDGEILVNGEVMPLFGATESEMSAEPPPISLDDLSEEEKAELKALMEGMAAEAAE</sequence>
<dbReference type="EMBL" id="CACVAT010000152">
    <property type="protein sequence ID" value="CAA6810557.1"/>
    <property type="molecule type" value="Genomic_DNA"/>
</dbReference>
<dbReference type="Pfam" id="PF06097">
    <property type="entry name" value="DUF945"/>
    <property type="match status" value="1"/>
</dbReference>
<proteinExistence type="predicted"/>
<gene>
    <name evidence="2" type="ORF">HELGO_WM32793</name>
</gene>
<dbReference type="AlphaFoldDB" id="A0A6S6T1K7"/>
<protein>
    <recommendedName>
        <fullName evidence="3">DUF945 domain-containing protein</fullName>
    </recommendedName>
</protein>
<name>A0A6S6T1K7_9GAMM</name>
<feature type="chain" id="PRO_5027655707" description="DUF945 domain-containing protein" evidence="1">
    <location>
        <begin position="19"/>
        <end position="536"/>
    </location>
</feature>
<keyword evidence="1" id="KW-0732">Signal</keyword>
<reference evidence="2" key="1">
    <citation type="submission" date="2020-01" db="EMBL/GenBank/DDBJ databases">
        <authorList>
            <person name="Meier V. D."/>
            <person name="Meier V D."/>
        </authorList>
    </citation>
    <scope>NUCLEOTIDE SEQUENCE</scope>
    <source>
        <strain evidence="2">HLG_WM_MAG_09</strain>
    </source>
</reference>
<evidence type="ECO:0008006" key="3">
    <source>
        <dbReference type="Google" id="ProtNLM"/>
    </source>
</evidence>